<dbReference type="GO" id="GO:0005975">
    <property type="term" value="P:carbohydrate metabolic process"/>
    <property type="evidence" value="ECO:0007669"/>
    <property type="project" value="InterPro"/>
</dbReference>
<feature type="transmembrane region" description="Helical" evidence="14">
    <location>
        <begin position="305"/>
        <end position="327"/>
    </location>
</feature>
<dbReference type="OrthoDB" id="4781at2759"/>
<keyword evidence="14" id="KW-1133">Transmembrane helix</keyword>
<evidence type="ECO:0000256" key="13">
    <source>
        <dbReference type="SAM" id="MobiDB-lite"/>
    </source>
</evidence>
<dbReference type="CDD" id="cd02183">
    <property type="entry name" value="GH16_fungal_CRH1_transglycosylase"/>
    <property type="match status" value="1"/>
</dbReference>
<feature type="domain" description="GH16" evidence="16">
    <location>
        <begin position="30"/>
        <end position="237"/>
    </location>
</feature>
<reference evidence="17" key="1">
    <citation type="journal article" date="2020" name="Stud. Mycol.">
        <title>101 Dothideomycetes genomes: a test case for predicting lifestyles and emergence of pathogens.</title>
        <authorList>
            <person name="Haridas S."/>
            <person name="Albert R."/>
            <person name="Binder M."/>
            <person name="Bloem J."/>
            <person name="Labutti K."/>
            <person name="Salamov A."/>
            <person name="Andreopoulos B."/>
            <person name="Baker S."/>
            <person name="Barry K."/>
            <person name="Bills G."/>
            <person name="Bluhm B."/>
            <person name="Cannon C."/>
            <person name="Castanera R."/>
            <person name="Culley D."/>
            <person name="Daum C."/>
            <person name="Ezra D."/>
            <person name="Gonzalez J."/>
            <person name="Henrissat B."/>
            <person name="Kuo A."/>
            <person name="Liang C."/>
            <person name="Lipzen A."/>
            <person name="Lutzoni F."/>
            <person name="Magnuson J."/>
            <person name="Mondo S."/>
            <person name="Nolan M."/>
            <person name="Ohm R."/>
            <person name="Pangilinan J."/>
            <person name="Park H.-J."/>
            <person name="Ramirez L."/>
            <person name="Alfaro M."/>
            <person name="Sun H."/>
            <person name="Tritt A."/>
            <person name="Yoshinaga Y."/>
            <person name="Zwiers L.-H."/>
            <person name="Turgeon B."/>
            <person name="Goodwin S."/>
            <person name="Spatafora J."/>
            <person name="Crous P."/>
            <person name="Grigoriev I."/>
        </authorList>
    </citation>
    <scope>NUCLEOTIDE SEQUENCE</scope>
    <source>
        <strain evidence="17">CBS 675.92</strain>
    </source>
</reference>
<evidence type="ECO:0000256" key="7">
    <source>
        <dbReference type="ARBA" id="ARBA00022801"/>
    </source>
</evidence>
<dbReference type="AlphaFoldDB" id="A0A6A5TTI8"/>
<evidence type="ECO:0000313" key="18">
    <source>
        <dbReference type="Proteomes" id="UP000800035"/>
    </source>
</evidence>
<evidence type="ECO:0000256" key="15">
    <source>
        <dbReference type="SAM" id="SignalP"/>
    </source>
</evidence>
<dbReference type="PROSITE" id="PS51762">
    <property type="entry name" value="GH16_2"/>
    <property type="match status" value="1"/>
</dbReference>
<keyword evidence="9" id="KW-0325">Glycoprotein</keyword>
<protein>
    <recommendedName>
        <fullName evidence="3">chitinase</fullName>
        <ecNumber evidence="3">3.2.1.14</ecNumber>
    </recommendedName>
</protein>
<feature type="chain" id="PRO_5025657026" description="chitinase" evidence="15">
    <location>
        <begin position="22"/>
        <end position="370"/>
    </location>
</feature>
<keyword evidence="4" id="KW-0328">Glycosyltransferase</keyword>
<comment type="catalytic activity">
    <reaction evidence="1">
        <text>Random endo-hydrolysis of N-acetyl-beta-D-glucosaminide (1-&gt;4)-beta-linkages in chitin and chitodextrins.</text>
        <dbReference type="EC" id="3.2.1.14"/>
    </reaction>
</comment>
<keyword evidence="10" id="KW-0326">Glycosidase</keyword>
<accession>A0A6A5TTI8</accession>
<evidence type="ECO:0000256" key="9">
    <source>
        <dbReference type="ARBA" id="ARBA00023180"/>
    </source>
</evidence>
<proteinExistence type="inferred from homology"/>
<feature type="region of interest" description="Disordered" evidence="13">
    <location>
        <begin position="351"/>
        <end position="370"/>
    </location>
</feature>
<evidence type="ECO:0000256" key="14">
    <source>
        <dbReference type="SAM" id="Phobius"/>
    </source>
</evidence>
<dbReference type="Pfam" id="PF00722">
    <property type="entry name" value="Glyco_hydro_16"/>
    <property type="match status" value="1"/>
</dbReference>
<dbReference type="EMBL" id="ML976995">
    <property type="protein sequence ID" value="KAF1955300.1"/>
    <property type="molecule type" value="Genomic_DNA"/>
</dbReference>
<evidence type="ECO:0000313" key="17">
    <source>
        <dbReference type="EMBL" id="KAF1955300.1"/>
    </source>
</evidence>
<evidence type="ECO:0000256" key="11">
    <source>
        <dbReference type="ARBA" id="ARBA00023316"/>
    </source>
</evidence>
<evidence type="ECO:0000256" key="12">
    <source>
        <dbReference type="ARBA" id="ARBA00038074"/>
    </source>
</evidence>
<dbReference type="Gene3D" id="2.60.120.200">
    <property type="match status" value="1"/>
</dbReference>
<keyword evidence="14" id="KW-0812">Transmembrane</keyword>
<evidence type="ECO:0000259" key="16">
    <source>
        <dbReference type="PROSITE" id="PS51762"/>
    </source>
</evidence>
<feature type="signal peptide" evidence="15">
    <location>
        <begin position="1"/>
        <end position="21"/>
    </location>
</feature>
<dbReference type="PANTHER" id="PTHR10963:SF27">
    <property type="entry name" value="GLYCOSIDASE-RELATED"/>
    <property type="match status" value="1"/>
</dbReference>
<dbReference type="GO" id="GO:0009277">
    <property type="term" value="C:fungal-type cell wall"/>
    <property type="evidence" value="ECO:0007669"/>
    <property type="project" value="TreeGrafter"/>
</dbReference>
<evidence type="ECO:0000256" key="5">
    <source>
        <dbReference type="ARBA" id="ARBA00022679"/>
    </source>
</evidence>
<sequence>MYSLSLSAVALLASFLPTTFAQTSTACQPLNTTGCPNMEALGGNVSLTFEKGYNIKIWDKPAAGEIKGTGENGTSFMIARSGDSPSIHSKFYLFFGRIEVVLKPAYGRGIVSSAILQSEDLDEIDWEFLGGKPTHIMTNYYGKGNTTAGNRGFDYKVDKPPMEDFHNYTIDWTKERIQWIYDDKMIREVKFNDALPGGANYPQTPMNIRIGSWAGGDTKKNAKGVVDWAGGETDFSQGPFTMMVKSVYAKDFTSAKEYSWEDMDQSGSWEKVKIIGKDQVSDIYKEITKPHGVNRWKALSTTTKIAILSSVAGVVVLAIIILAFCCIKQKRAGRKEYAAFQAQQNQEAADFMHHKQQWQTSHRSSRYNRI</sequence>
<gene>
    <name evidence="17" type="ORF">CC80DRAFT_474699</name>
</gene>
<dbReference type="GO" id="GO:0016020">
    <property type="term" value="C:membrane"/>
    <property type="evidence" value="ECO:0007669"/>
    <property type="project" value="UniProtKB-SubCell"/>
</dbReference>
<comment type="subcellular location">
    <subcellularLocation>
        <location evidence="2">Membrane</location>
    </subcellularLocation>
</comment>
<dbReference type="GO" id="GO:0008843">
    <property type="term" value="F:endochitinase activity"/>
    <property type="evidence" value="ECO:0007669"/>
    <property type="project" value="UniProtKB-EC"/>
</dbReference>
<name>A0A6A5TTI8_9PLEO</name>
<evidence type="ECO:0000256" key="8">
    <source>
        <dbReference type="ARBA" id="ARBA00023136"/>
    </source>
</evidence>
<comment type="similarity">
    <text evidence="12">Belongs to the glycosyl hydrolase 16 family. CRH1 subfamily.</text>
</comment>
<organism evidence="17 18">
    <name type="scientific">Byssothecium circinans</name>
    <dbReference type="NCBI Taxonomy" id="147558"/>
    <lineage>
        <taxon>Eukaryota</taxon>
        <taxon>Fungi</taxon>
        <taxon>Dikarya</taxon>
        <taxon>Ascomycota</taxon>
        <taxon>Pezizomycotina</taxon>
        <taxon>Dothideomycetes</taxon>
        <taxon>Pleosporomycetidae</taxon>
        <taxon>Pleosporales</taxon>
        <taxon>Massarineae</taxon>
        <taxon>Massarinaceae</taxon>
        <taxon>Byssothecium</taxon>
    </lineage>
</organism>
<keyword evidence="6 15" id="KW-0732">Signal</keyword>
<dbReference type="Proteomes" id="UP000800035">
    <property type="component" value="Unassembled WGS sequence"/>
</dbReference>
<evidence type="ECO:0000256" key="2">
    <source>
        <dbReference type="ARBA" id="ARBA00004370"/>
    </source>
</evidence>
<dbReference type="PANTHER" id="PTHR10963">
    <property type="entry name" value="GLYCOSYL HYDROLASE-RELATED"/>
    <property type="match status" value="1"/>
</dbReference>
<dbReference type="GO" id="GO:0016757">
    <property type="term" value="F:glycosyltransferase activity"/>
    <property type="evidence" value="ECO:0007669"/>
    <property type="project" value="UniProtKB-KW"/>
</dbReference>
<evidence type="ECO:0000256" key="4">
    <source>
        <dbReference type="ARBA" id="ARBA00022676"/>
    </source>
</evidence>
<evidence type="ECO:0000256" key="10">
    <source>
        <dbReference type="ARBA" id="ARBA00023295"/>
    </source>
</evidence>
<dbReference type="InterPro" id="IPR013320">
    <property type="entry name" value="ConA-like_dom_sf"/>
</dbReference>
<keyword evidence="18" id="KW-1185">Reference proteome</keyword>
<keyword evidence="11" id="KW-0961">Cell wall biogenesis/degradation</keyword>
<dbReference type="InterPro" id="IPR000757">
    <property type="entry name" value="Beta-glucanase-like"/>
</dbReference>
<evidence type="ECO:0000256" key="1">
    <source>
        <dbReference type="ARBA" id="ARBA00000822"/>
    </source>
</evidence>
<dbReference type="EC" id="3.2.1.14" evidence="3"/>
<keyword evidence="5" id="KW-0808">Transferase</keyword>
<keyword evidence="8 14" id="KW-0472">Membrane</keyword>
<evidence type="ECO:0000256" key="6">
    <source>
        <dbReference type="ARBA" id="ARBA00022729"/>
    </source>
</evidence>
<dbReference type="GO" id="GO:0031505">
    <property type="term" value="P:fungal-type cell wall organization"/>
    <property type="evidence" value="ECO:0007669"/>
    <property type="project" value="TreeGrafter"/>
</dbReference>
<evidence type="ECO:0000256" key="3">
    <source>
        <dbReference type="ARBA" id="ARBA00012729"/>
    </source>
</evidence>
<keyword evidence="7" id="KW-0378">Hydrolase</keyword>
<dbReference type="SUPFAM" id="SSF49899">
    <property type="entry name" value="Concanavalin A-like lectins/glucanases"/>
    <property type="match status" value="1"/>
</dbReference>
<dbReference type="InterPro" id="IPR050546">
    <property type="entry name" value="Glycosyl_Hydrlase_16"/>
</dbReference>